<dbReference type="PANTHER" id="PTHR37176">
    <property type="entry name" value="F10K1.23"/>
    <property type="match status" value="1"/>
</dbReference>
<organism evidence="1 2">
    <name type="scientific">Daucus carota subsp. sativus</name>
    <name type="common">Carrot</name>
    <dbReference type="NCBI Taxonomy" id="79200"/>
    <lineage>
        <taxon>Eukaryota</taxon>
        <taxon>Viridiplantae</taxon>
        <taxon>Streptophyta</taxon>
        <taxon>Embryophyta</taxon>
        <taxon>Tracheophyta</taxon>
        <taxon>Spermatophyta</taxon>
        <taxon>Magnoliopsida</taxon>
        <taxon>eudicotyledons</taxon>
        <taxon>Gunneridae</taxon>
        <taxon>Pentapetalae</taxon>
        <taxon>asterids</taxon>
        <taxon>campanulids</taxon>
        <taxon>Apiales</taxon>
        <taxon>Apiaceae</taxon>
        <taxon>Apioideae</taxon>
        <taxon>Scandiceae</taxon>
        <taxon>Daucinae</taxon>
        <taxon>Daucus</taxon>
        <taxon>Daucus sect. Daucus</taxon>
    </lineage>
</organism>
<dbReference type="AlphaFoldDB" id="A0AAF0WSU9"/>
<dbReference type="GO" id="GO:0042138">
    <property type="term" value="P:meiotic DNA double-strand break formation"/>
    <property type="evidence" value="ECO:0007669"/>
    <property type="project" value="InterPro"/>
</dbReference>
<dbReference type="EMBL" id="CP093345">
    <property type="protein sequence ID" value="WOG94611.1"/>
    <property type="molecule type" value="Genomic_DNA"/>
</dbReference>
<dbReference type="KEGG" id="dcr:108213872"/>
<keyword evidence="2" id="KW-1185">Reference proteome</keyword>
<sequence length="243" mass="27756">MSDKFADQIALFRTQIANRRFDDETLRILDSVLVAKDVKSLLEVQSQLKDFLRCESLRIIREIAEKAVDQKLVIIDFLVRAFALSGDAESCLALRYEALVMREMKSSSDPWLRVSYGEWFTFAEHCLDNKFYSIAIKASEKALSCVRTETVIQPPINDHDEKEQVIEKIKTLNNVAVVSAASQSVQAQAAAYLKKKTIEHKRNIPSICKERTLSASSLFRSGIRKRNKRKLQEHCSQLKSLEC</sequence>
<evidence type="ECO:0000313" key="1">
    <source>
        <dbReference type="EMBL" id="WOG94611.1"/>
    </source>
</evidence>
<reference evidence="1" key="2">
    <citation type="submission" date="2022-03" db="EMBL/GenBank/DDBJ databases">
        <title>Draft title - Genomic analysis of global carrot germplasm unveils the trajectory of domestication and the origin of high carotenoid orange carrot.</title>
        <authorList>
            <person name="Iorizzo M."/>
            <person name="Ellison S."/>
            <person name="Senalik D."/>
            <person name="Macko-Podgorni A."/>
            <person name="Grzebelus D."/>
            <person name="Bostan H."/>
            <person name="Rolling W."/>
            <person name="Curaba J."/>
            <person name="Simon P."/>
        </authorList>
    </citation>
    <scope>NUCLEOTIDE SEQUENCE</scope>
    <source>
        <tissue evidence="1">Leaf</tissue>
    </source>
</reference>
<dbReference type="Proteomes" id="UP000077755">
    <property type="component" value="Chromosome 3"/>
</dbReference>
<name>A0AAF0WSU9_DAUCS</name>
<gene>
    <name evidence="1" type="ORF">DCAR_0313907</name>
</gene>
<accession>A0AAF0WSU9</accession>
<evidence type="ECO:0000313" key="2">
    <source>
        <dbReference type="Proteomes" id="UP000077755"/>
    </source>
</evidence>
<protein>
    <submittedName>
        <fullName evidence="1">Uncharacterized protein</fullName>
    </submittedName>
</protein>
<dbReference type="PANTHER" id="PTHR37176:SF1">
    <property type="entry name" value="PROTEIN DOUBLE-STRAND BREAK FORMATION"/>
    <property type="match status" value="1"/>
</dbReference>
<dbReference type="InterPro" id="IPR044969">
    <property type="entry name" value="DFO"/>
</dbReference>
<reference evidence="1" key="1">
    <citation type="journal article" date="2016" name="Nat. Genet.">
        <title>A high-quality carrot genome assembly provides new insights into carotenoid accumulation and asterid genome evolution.</title>
        <authorList>
            <person name="Iorizzo M."/>
            <person name="Ellison S."/>
            <person name="Senalik D."/>
            <person name="Zeng P."/>
            <person name="Satapoomin P."/>
            <person name="Huang J."/>
            <person name="Bowman M."/>
            <person name="Iovene M."/>
            <person name="Sanseverino W."/>
            <person name="Cavagnaro P."/>
            <person name="Yildiz M."/>
            <person name="Macko-Podgorni A."/>
            <person name="Moranska E."/>
            <person name="Grzebelus E."/>
            <person name="Grzebelus D."/>
            <person name="Ashrafi H."/>
            <person name="Zheng Z."/>
            <person name="Cheng S."/>
            <person name="Spooner D."/>
            <person name="Van Deynze A."/>
            <person name="Simon P."/>
        </authorList>
    </citation>
    <scope>NUCLEOTIDE SEQUENCE</scope>
    <source>
        <tissue evidence="1">Leaf</tissue>
    </source>
</reference>
<proteinExistence type="predicted"/>